<evidence type="ECO:0000256" key="1">
    <source>
        <dbReference type="ARBA" id="ARBA00004123"/>
    </source>
</evidence>
<evidence type="ECO:0000313" key="4">
    <source>
        <dbReference type="EMBL" id="PSR83899.1"/>
    </source>
</evidence>
<dbReference type="GO" id="GO:0006351">
    <property type="term" value="P:DNA-templated transcription"/>
    <property type="evidence" value="ECO:0007669"/>
    <property type="project" value="InterPro"/>
</dbReference>
<dbReference type="PANTHER" id="PTHR31001:SF49">
    <property type="entry name" value="ZN(II)2CYS6 TRANSCRIPTION FACTOR (EUROFUNG)"/>
    <property type="match status" value="1"/>
</dbReference>
<dbReference type="AlphaFoldDB" id="A0A2T3A6T5"/>
<dbReference type="EMBL" id="KZ678452">
    <property type="protein sequence ID" value="PSR83899.1"/>
    <property type="molecule type" value="Genomic_DNA"/>
</dbReference>
<reference evidence="4 5" key="1">
    <citation type="journal article" date="2018" name="Mycol. Prog.">
        <title>Coniella lustricola, a new species from submerged detritus.</title>
        <authorList>
            <person name="Raudabaugh D.B."/>
            <person name="Iturriaga T."/>
            <person name="Carver A."/>
            <person name="Mondo S."/>
            <person name="Pangilinan J."/>
            <person name="Lipzen A."/>
            <person name="He G."/>
            <person name="Amirebrahimi M."/>
            <person name="Grigoriev I.V."/>
            <person name="Miller A.N."/>
        </authorList>
    </citation>
    <scope>NUCLEOTIDE SEQUENCE [LARGE SCALE GENOMIC DNA]</scope>
    <source>
        <strain evidence="4 5">B22-T-1</strain>
    </source>
</reference>
<dbReference type="STRING" id="2025994.A0A2T3A6T5"/>
<proteinExistence type="predicted"/>
<organism evidence="4 5">
    <name type="scientific">Coniella lustricola</name>
    <dbReference type="NCBI Taxonomy" id="2025994"/>
    <lineage>
        <taxon>Eukaryota</taxon>
        <taxon>Fungi</taxon>
        <taxon>Dikarya</taxon>
        <taxon>Ascomycota</taxon>
        <taxon>Pezizomycotina</taxon>
        <taxon>Sordariomycetes</taxon>
        <taxon>Sordariomycetidae</taxon>
        <taxon>Diaporthales</taxon>
        <taxon>Schizoparmaceae</taxon>
        <taxon>Coniella</taxon>
    </lineage>
</organism>
<keyword evidence="5" id="KW-1185">Reference proteome</keyword>
<dbReference type="GO" id="GO:0005634">
    <property type="term" value="C:nucleus"/>
    <property type="evidence" value="ECO:0007669"/>
    <property type="project" value="UniProtKB-SubCell"/>
</dbReference>
<dbReference type="PANTHER" id="PTHR31001">
    <property type="entry name" value="UNCHARACTERIZED TRANSCRIPTIONAL REGULATORY PROTEIN"/>
    <property type="match status" value="1"/>
</dbReference>
<dbReference type="Proteomes" id="UP000241462">
    <property type="component" value="Unassembled WGS sequence"/>
</dbReference>
<protein>
    <submittedName>
        <fullName evidence="4">Fungal-specific transcription factor domain-domain-containing protein</fullName>
    </submittedName>
</protein>
<feature type="domain" description="Xylanolytic transcriptional activator regulatory" evidence="3">
    <location>
        <begin position="112"/>
        <end position="191"/>
    </location>
</feature>
<evidence type="ECO:0000313" key="5">
    <source>
        <dbReference type="Proteomes" id="UP000241462"/>
    </source>
</evidence>
<evidence type="ECO:0000259" key="3">
    <source>
        <dbReference type="SMART" id="SM00906"/>
    </source>
</evidence>
<dbReference type="CDD" id="cd12148">
    <property type="entry name" value="fungal_TF_MHR"/>
    <property type="match status" value="1"/>
</dbReference>
<dbReference type="SMART" id="SM00906">
    <property type="entry name" value="Fungal_trans"/>
    <property type="match status" value="1"/>
</dbReference>
<evidence type="ECO:0000256" key="2">
    <source>
        <dbReference type="ARBA" id="ARBA00023242"/>
    </source>
</evidence>
<gene>
    <name evidence="4" type="ORF">BD289DRAFT_435129</name>
</gene>
<dbReference type="Pfam" id="PF04082">
    <property type="entry name" value="Fungal_trans"/>
    <property type="match status" value="1"/>
</dbReference>
<dbReference type="InterPro" id="IPR007219">
    <property type="entry name" value="XnlR_reg_dom"/>
</dbReference>
<name>A0A2T3A6T5_9PEZI</name>
<accession>A0A2T3A6T5</accession>
<dbReference type="InParanoid" id="A0A2T3A6T5"/>
<keyword evidence="2" id="KW-0539">Nucleus</keyword>
<dbReference type="OrthoDB" id="5431381at2759"/>
<comment type="subcellular location">
    <subcellularLocation>
        <location evidence="1">Nucleus</location>
    </subcellularLocation>
</comment>
<dbReference type="InterPro" id="IPR050613">
    <property type="entry name" value="Sec_Metabolite_Reg"/>
</dbReference>
<dbReference type="GO" id="GO:0008270">
    <property type="term" value="F:zinc ion binding"/>
    <property type="evidence" value="ECO:0007669"/>
    <property type="project" value="InterPro"/>
</dbReference>
<sequence>MVPPMLHAGHFQRAYERFWRNPHATSLLWISILFSLLSTSMFQQKSRAAALGQQTAPPPWPSPADRIAAFSTMAYRCLEAGEYLAGKPHSVEATLLYGMHLVLQKRDVDPVCWHMLSTAVRLAQRMGYHRDASHLARDVEPALSAFEAEMRRRTWYTLEYFDVVYSFQLGVPPVIQPSDVDTCLPANLRDDEFDELDSEHHNGDQRLQQKLDRARHPASSSSSLLEFTPILGFIYYARQIQLLRRVVQQALAVNPPPTYGDVRRLDADLRALHADIPPSLRYRPVRESGFADSPDVIMRRLVCEVMYLKSLCVLHRRYLLRGWTGTPANADFGASSVGGVYAASRRTCCEAALGLLDLQAEFDEHSSEPGARLYERRYILTNTGYHDFLLAVMCLCLDLTAATGDG</sequence>
<dbReference type="GO" id="GO:0003677">
    <property type="term" value="F:DNA binding"/>
    <property type="evidence" value="ECO:0007669"/>
    <property type="project" value="InterPro"/>
</dbReference>